<dbReference type="AlphaFoldDB" id="M7PAY6"/>
<evidence type="ECO:0000313" key="1">
    <source>
        <dbReference type="EMBL" id="EMR11040.1"/>
    </source>
</evidence>
<dbReference type="GeneID" id="19894335"/>
<dbReference type="Proteomes" id="UP000011958">
    <property type="component" value="Unassembled WGS sequence"/>
</dbReference>
<dbReference type="STRING" id="1069680.M7PAY6"/>
<dbReference type="VEuPathDB" id="FungiDB:PNEG_00637"/>
<name>M7PAY6_PNEMU</name>
<protein>
    <submittedName>
        <fullName evidence="1">Uncharacterized protein</fullName>
    </submittedName>
</protein>
<dbReference type="OrthoDB" id="2530523at2759"/>
<evidence type="ECO:0000313" key="2">
    <source>
        <dbReference type="Proteomes" id="UP000011958"/>
    </source>
</evidence>
<sequence length="159" mass="18285">MFGNNNLTPRCFDEINTDNKLIQTNHPVSYKSSKLNINLEDSRNINNNLPIDPSQTLSKSLELSRQRVSLLLEINTLLLQKCIELQNTENTKKEHSEASESTMTGCIQRLQTNLSYLAAVADKSYRSEENYLYKNPIIFSPPLNVYSLVEHYEKLKSLF</sequence>
<dbReference type="RefSeq" id="XP_007872537.1">
    <property type="nucleotide sequence ID" value="XM_007874346.1"/>
</dbReference>
<accession>M7PAY6</accession>
<comment type="caution">
    <text evidence="1">The sequence shown here is derived from an EMBL/GenBank/DDBJ whole genome shotgun (WGS) entry which is preliminary data.</text>
</comment>
<dbReference type="HOGENOM" id="CLU_1661533_0_0_1"/>
<proteinExistence type="predicted"/>
<keyword evidence="2" id="KW-1185">Reference proteome</keyword>
<gene>
    <name evidence="1" type="ORF">PNEG_00637</name>
</gene>
<reference evidence="2" key="1">
    <citation type="journal article" date="2016" name="Nat. Commun.">
        <title>Genome analysis of three Pneumocystis species reveals adaptation mechanisms to life exclusively in mammalian hosts.</title>
        <authorList>
            <person name="Ma L."/>
            <person name="Chen Z."/>
            <person name="Huang D.W."/>
            <person name="Kutty G."/>
            <person name="Ishihara M."/>
            <person name="Wang H."/>
            <person name="Abouelleil A."/>
            <person name="Bishop L."/>
            <person name="Davey E."/>
            <person name="Deng R."/>
            <person name="Deng X."/>
            <person name="Fan L."/>
            <person name="Fantoni G."/>
            <person name="Fitzgerald M."/>
            <person name="Gogineni E."/>
            <person name="Goldberg J.M."/>
            <person name="Handley G."/>
            <person name="Hu X."/>
            <person name="Huber C."/>
            <person name="Jiao X."/>
            <person name="Jones K."/>
            <person name="Levin J.Z."/>
            <person name="Liu Y."/>
            <person name="Macdonald P."/>
            <person name="Melnikov A."/>
            <person name="Raley C."/>
            <person name="Sassi M."/>
            <person name="Sherman B.T."/>
            <person name="Song X."/>
            <person name="Sykes S."/>
            <person name="Tran B."/>
            <person name="Walsh L."/>
            <person name="Xia Y."/>
            <person name="Yang J."/>
            <person name="Young S."/>
            <person name="Zeng Q."/>
            <person name="Zheng X."/>
            <person name="Stephens R."/>
            <person name="Nusbaum C."/>
            <person name="Birren B.W."/>
            <person name="Azadi P."/>
            <person name="Lempicki R.A."/>
            <person name="Cuomo C.A."/>
            <person name="Kovacs J.A."/>
        </authorList>
    </citation>
    <scope>NUCLEOTIDE SEQUENCE [LARGE SCALE GENOMIC DNA]</scope>
    <source>
        <strain evidence="2">B123</strain>
    </source>
</reference>
<dbReference type="EMBL" id="AFWA02000002">
    <property type="protein sequence ID" value="EMR11040.1"/>
    <property type="molecule type" value="Genomic_DNA"/>
</dbReference>
<organism evidence="1 2">
    <name type="scientific">Pneumocystis murina (strain B123)</name>
    <name type="common">Mouse pneumocystis pneumonia agent</name>
    <name type="synonym">Pneumocystis carinii f. sp. muris</name>
    <dbReference type="NCBI Taxonomy" id="1069680"/>
    <lineage>
        <taxon>Eukaryota</taxon>
        <taxon>Fungi</taxon>
        <taxon>Dikarya</taxon>
        <taxon>Ascomycota</taxon>
        <taxon>Taphrinomycotina</taxon>
        <taxon>Pneumocystomycetes</taxon>
        <taxon>Pneumocystaceae</taxon>
        <taxon>Pneumocystis</taxon>
    </lineage>
</organism>